<evidence type="ECO:0000313" key="4">
    <source>
        <dbReference type="Proteomes" id="UP000549113"/>
    </source>
</evidence>
<keyword evidence="2" id="KW-0732">Signal</keyword>
<sequence length="109" mass="11195">MRKKHLGIGGAIAAIALVVTMSSPAAAVTASGYQSCSSSQGYGIQTRLNAGWTTTTVTLHTYTSADSRPFYGGGYKNSTRGNNASAGSWSAYTPHTSDTARGTCGPKIT</sequence>
<feature type="compositionally biased region" description="Polar residues" evidence="1">
    <location>
        <begin position="76"/>
        <end position="100"/>
    </location>
</feature>
<dbReference type="AlphaFoldDB" id="A0AA40SNR0"/>
<evidence type="ECO:0000256" key="2">
    <source>
        <dbReference type="SAM" id="SignalP"/>
    </source>
</evidence>
<feature type="signal peptide" evidence="2">
    <location>
        <begin position="1"/>
        <end position="27"/>
    </location>
</feature>
<protein>
    <recommendedName>
        <fullName evidence="5">Lactococcin 972 family bacteriocin</fullName>
    </recommendedName>
</protein>
<name>A0AA40SNR0_9MICO</name>
<dbReference type="EMBL" id="JACIFH010000001">
    <property type="protein sequence ID" value="MBB4139568.1"/>
    <property type="molecule type" value="Genomic_DNA"/>
</dbReference>
<organism evidence="3 4">
    <name type="scientific">Microbacterium invictum</name>
    <dbReference type="NCBI Taxonomy" id="515415"/>
    <lineage>
        <taxon>Bacteria</taxon>
        <taxon>Bacillati</taxon>
        <taxon>Actinomycetota</taxon>
        <taxon>Actinomycetes</taxon>
        <taxon>Micrococcales</taxon>
        <taxon>Microbacteriaceae</taxon>
        <taxon>Microbacterium</taxon>
    </lineage>
</organism>
<dbReference type="Proteomes" id="UP000549113">
    <property type="component" value="Unassembled WGS sequence"/>
</dbReference>
<accession>A0AA40SNR0</accession>
<evidence type="ECO:0008006" key="5">
    <source>
        <dbReference type="Google" id="ProtNLM"/>
    </source>
</evidence>
<proteinExistence type="predicted"/>
<evidence type="ECO:0000256" key="1">
    <source>
        <dbReference type="SAM" id="MobiDB-lite"/>
    </source>
</evidence>
<feature type="region of interest" description="Disordered" evidence="1">
    <location>
        <begin position="73"/>
        <end position="109"/>
    </location>
</feature>
<gene>
    <name evidence="3" type="ORF">BKA10_001362</name>
</gene>
<reference evidence="3 4" key="1">
    <citation type="submission" date="2020-08" db="EMBL/GenBank/DDBJ databases">
        <title>Sequencing the genomes of 1000 actinobacteria strains.</title>
        <authorList>
            <person name="Klenk H.-P."/>
        </authorList>
    </citation>
    <scope>NUCLEOTIDE SEQUENCE [LARGE SCALE GENOMIC DNA]</scope>
    <source>
        <strain evidence="3 4">DSM 19600</strain>
    </source>
</reference>
<comment type="caution">
    <text evidence="3">The sequence shown here is derived from an EMBL/GenBank/DDBJ whole genome shotgun (WGS) entry which is preliminary data.</text>
</comment>
<feature type="chain" id="PRO_5041325581" description="Lactococcin 972 family bacteriocin" evidence="2">
    <location>
        <begin position="28"/>
        <end position="109"/>
    </location>
</feature>
<keyword evidence="4" id="KW-1185">Reference proteome</keyword>
<evidence type="ECO:0000313" key="3">
    <source>
        <dbReference type="EMBL" id="MBB4139568.1"/>
    </source>
</evidence>